<protein>
    <recommendedName>
        <fullName evidence="2">diguanylate cyclase</fullName>
        <ecNumber evidence="2">2.7.7.65</ecNumber>
    </recommendedName>
</protein>
<dbReference type="NCBIfam" id="TIGR00254">
    <property type="entry name" value="GGDEF"/>
    <property type="match status" value="1"/>
</dbReference>
<dbReference type="EC" id="2.7.7.65" evidence="2"/>
<feature type="domain" description="GGDEF" evidence="5">
    <location>
        <begin position="298"/>
        <end position="426"/>
    </location>
</feature>
<keyword evidence="4" id="KW-0472">Membrane</keyword>
<comment type="cofactor">
    <cofactor evidence="1">
        <name>Mg(2+)</name>
        <dbReference type="ChEBI" id="CHEBI:18420"/>
    </cofactor>
</comment>
<dbReference type="SMART" id="SM00267">
    <property type="entry name" value="GGDEF"/>
    <property type="match status" value="1"/>
</dbReference>
<comment type="caution">
    <text evidence="6">The sequence shown here is derived from an EMBL/GenBank/DDBJ whole genome shotgun (WGS) entry which is preliminary data.</text>
</comment>
<dbReference type="EMBL" id="JASXSV010000001">
    <property type="protein sequence ID" value="MDP0587858.1"/>
    <property type="molecule type" value="Genomic_DNA"/>
</dbReference>
<reference evidence="6 7" key="1">
    <citation type="journal article" date="2023" name="bioRxiv">
        <title>An intranuclear bacterial parasite of deep-sea mussels expresses apoptosis inhibitors acquired from its host.</title>
        <authorList>
            <person name="Gonzalez Porras M.A."/>
            <person name="Assie A."/>
            <person name="Tietjen M."/>
            <person name="Violette M."/>
            <person name="Kleiner M."/>
            <person name="Gruber-Vodicka H."/>
            <person name="Dubilier N."/>
            <person name="Leisch N."/>
        </authorList>
    </citation>
    <scope>NUCLEOTIDE SEQUENCE [LARGE SCALE GENOMIC DNA]</scope>
    <source>
        <strain evidence="6">IAP13</strain>
    </source>
</reference>
<accession>A0AA90NJJ0</accession>
<feature type="transmembrane region" description="Helical" evidence="4">
    <location>
        <begin position="12"/>
        <end position="36"/>
    </location>
</feature>
<dbReference type="CDD" id="cd01949">
    <property type="entry name" value="GGDEF"/>
    <property type="match status" value="1"/>
</dbReference>
<dbReference type="Pfam" id="PF00990">
    <property type="entry name" value="GGDEF"/>
    <property type="match status" value="1"/>
</dbReference>
<dbReference type="FunFam" id="3.30.70.270:FF:000001">
    <property type="entry name" value="Diguanylate cyclase domain protein"/>
    <property type="match status" value="1"/>
</dbReference>
<keyword evidence="4" id="KW-0812">Transmembrane</keyword>
<dbReference type="PANTHER" id="PTHR45138">
    <property type="entry name" value="REGULATORY COMPONENTS OF SENSORY TRANSDUCTION SYSTEM"/>
    <property type="match status" value="1"/>
</dbReference>
<dbReference type="SUPFAM" id="SSF55073">
    <property type="entry name" value="Nucleotide cyclase"/>
    <property type="match status" value="1"/>
</dbReference>
<keyword evidence="6" id="KW-0548">Nucleotidyltransferase</keyword>
<feature type="transmembrane region" description="Helical" evidence="4">
    <location>
        <begin position="75"/>
        <end position="93"/>
    </location>
</feature>
<evidence type="ECO:0000256" key="2">
    <source>
        <dbReference type="ARBA" id="ARBA00012528"/>
    </source>
</evidence>
<dbReference type="GO" id="GO:0043709">
    <property type="term" value="P:cell adhesion involved in single-species biofilm formation"/>
    <property type="evidence" value="ECO:0007669"/>
    <property type="project" value="TreeGrafter"/>
</dbReference>
<name>A0AA90NJJ0_9GAMM</name>
<dbReference type="GO" id="GO:1902201">
    <property type="term" value="P:negative regulation of bacterial-type flagellum-dependent cell motility"/>
    <property type="evidence" value="ECO:0007669"/>
    <property type="project" value="TreeGrafter"/>
</dbReference>
<dbReference type="PROSITE" id="PS50887">
    <property type="entry name" value="GGDEF"/>
    <property type="match status" value="1"/>
</dbReference>
<dbReference type="GO" id="GO:0052621">
    <property type="term" value="F:diguanylate cyclase activity"/>
    <property type="evidence" value="ECO:0007669"/>
    <property type="project" value="UniProtKB-EC"/>
</dbReference>
<evidence type="ECO:0000256" key="1">
    <source>
        <dbReference type="ARBA" id="ARBA00001946"/>
    </source>
</evidence>
<dbReference type="InterPro" id="IPR000160">
    <property type="entry name" value="GGDEF_dom"/>
</dbReference>
<dbReference type="InterPro" id="IPR029787">
    <property type="entry name" value="Nucleotide_cyclase"/>
</dbReference>
<dbReference type="Proteomes" id="UP001178148">
    <property type="component" value="Unassembled WGS sequence"/>
</dbReference>
<organism evidence="6 7">
    <name type="scientific">Candidatus Endonucleibacter bathymodioli</name>
    <dbReference type="NCBI Taxonomy" id="539814"/>
    <lineage>
        <taxon>Bacteria</taxon>
        <taxon>Pseudomonadati</taxon>
        <taxon>Pseudomonadota</taxon>
        <taxon>Gammaproteobacteria</taxon>
        <taxon>Oceanospirillales</taxon>
        <taxon>Endozoicomonadaceae</taxon>
        <taxon>Candidatus Endonucleibacter</taxon>
    </lineage>
</organism>
<comment type="catalytic activity">
    <reaction evidence="3">
        <text>2 GTP = 3',3'-c-di-GMP + 2 diphosphate</text>
        <dbReference type="Rhea" id="RHEA:24898"/>
        <dbReference type="ChEBI" id="CHEBI:33019"/>
        <dbReference type="ChEBI" id="CHEBI:37565"/>
        <dbReference type="ChEBI" id="CHEBI:58805"/>
        <dbReference type="EC" id="2.7.7.65"/>
    </reaction>
</comment>
<feature type="transmembrane region" description="Helical" evidence="4">
    <location>
        <begin position="48"/>
        <end position="69"/>
    </location>
</feature>
<sequence>MTSIILLPSLAGSIITCSLFSATITFLLTLTGLLYCAGKNIQPAIHNLAGAGTSCVLLTLSLCLKPLPLSTVTDAELFLLIAQSLFLIFMLWYQHRNELQRAKPTGITNQQTGSRRIFESALRQHLQKPERPLDIHEIPNRVLSTLEILLPKTPALIVTYHEKQETINSSNKLLFAIFEKQLPTLKQDIRLVINNNEDKRINLIDGSDNTLWLLPLDIDSDSQTILILAPAASKDSTSYWHTACDVASHSRTLYHASRQSQHWQIQACLDPLTGVLNRRAFVQKADIYIHHRNNNERIYCSLLFIDIDNFKQINDQYGHPKGDLVLLNIAKICSQNIRQQDLLCRYGGEEFIVLLPRTNPWQAWQVAERIRKAIENSVDTSNTTVSIGLSTLNKNTSTLPKLIQEADQALYKAKHLGKNQVITTESCNNFRLS</sequence>
<dbReference type="InterPro" id="IPR050469">
    <property type="entry name" value="Diguanylate_Cyclase"/>
</dbReference>
<proteinExistence type="predicted"/>
<evidence type="ECO:0000256" key="3">
    <source>
        <dbReference type="ARBA" id="ARBA00034247"/>
    </source>
</evidence>
<keyword evidence="6" id="KW-0808">Transferase</keyword>
<dbReference type="InterPro" id="IPR043128">
    <property type="entry name" value="Rev_trsase/Diguanyl_cyclase"/>
</dbReference>
<evidence type="ECO:0000259" key="5">
    <source>
        <dbReference type="PROSITE" id="PS50887"/>
    </source>
</evidence>
<dbReference type="AlphaFoldDB" id="A0AA90NJJ0"/>
<evidence type="ECO:0000313" key="6">
    <source>
        <dbReference type="EMBL" id="MDP0587858.1"/>
    </source>
</evidence>
<evidence type="ECO:0000256" key="4">
    <source>
        <dbReference type="SAM" id="Phobius"/>
    </source>
</evidence>
<dbReference type="Gene3D" id="3.30.70.270">
    <property type="match status" value="1"/>
</dbReference>
<dbReference type="PANTHER" id="PTHR45138:SF9">
    <property type="entry name" value="DIGUANYLATE CYCLASE DGCM-RELATED"/>
    <property type="match status" value="1"/>
</dbReference>
<evidence type="ECO:0000313" key="7">
    <source>
        <dbReference type="Proteomes" id="UP001178148"/>
    </source>
</evidence>
<gene>
    <name evidence="6" type="ORF">QS748_01055</name>
</gene>
<keyword evidence="4" id="KW-1133">Transmembrane helix</keyword>
<keyword evidence="7" id="KW-1185">Reference proteome</keyword>
<dbReference type="GO" id="GO:0005886">
    <property type="term" value="C:plasma membrane"/>
    <property type="evidence" value="ECO:0007669"/>
    <property type="project" value="TreeGrafter"/>
</dbReference>